<dbReference type="EMBL" id="CP035631">
    <property type="protein sequence ID" value="WFF40772.1"/>
    <property type="molecule type" value="Genomic_DNA"/>
</dbReference>
<organism evidence="1 2">
    <name type="scientific">Salinicola endophyticus</name>
    <dbReference type="NCBI Taxonomy" id="1949083"/>
    <lineage>
        <taxon>Bacteria</taxon>
        <taxon>Pseudomonadati</taxon>
        <taxon>Pseudomonadota</taxon>
        <taxon>Gammaproteobacteria</taxon>
        <taxon>Oceanospirillales</taxon>
        <taxon>Halomonadaceae</taxon>
        <taxon>Salinicola</taxon>
    </lineage>
</organism>
<accession>A0ABY8FD90</accession>
<dbReference type="Gene3D" id="3.30.460.40">
    <property type="match status" value="1"/>
</dbReference>
<name>A0ABY8FD90_9GAMM</name>
<sequence length="320" mass="35358">MTPRPTPPAWFTRCSPTPICSPARMPATPTPPGCFMTAISLTLTSPLEPSVRDTLGDMNTVAAALGIDYVLIGATARDIVLHHLFGAPRPRATRDIDFAIYVRDWDDYRRVRHALVGRGYTPEREPHRLHSPQGDTLDLLPFGGVAAGEPAIAWPPDGAVVMSVMGFAEACRSAYRVSYPAPPEITFKVANLESQILLKLVSWSERTPAERRKDAADIAYLLQHYWREDQDQGTLWQAPWLARLEANDHDHALVSLQLLGQRAARIANADTLAHVTSLLEGTHPQRSLETLAIEMGRASHTPTDTCLGWLDQLHQGFLLV</sequence>
<evidence type="ECO:0000313" key="1">
    <source>
        <dbReference type="EMBL" id="WFF40772.1"/>
    </source>
</evidence>
<dbReference type="InterPro" id="IPR014942">
    <property type="entry name" value="AbiEii"/>
</dbReference>
<dbReference type="Proteomes" id="UP001321526">
    <property type="component" value="Chromosome"/>
</dbReference>
<evidence type="ECO:0000313" key="2">
    <source>
        <dbReference type="Proteomes" id="UP001321526"/>
    </source>
</evidence>
<evidence type="ECO:0008006" key="3">
    <source>
        <dbReference type="Google" id="ProtNLM"/>
    </source>
</evidence>
<dbReference type="Pfam" id="PF08843">
    <property type="entry name" value="AbiEii"/>
    <property type="match status" value="1"/>
</dbReference>
<gene>
    <name evidence="1" type="ORF">EVC62_04250</name>
</gene>
<proteinExistence type="predicted"/>
<keyword evidence="2" id="KW-1185">Reference proteome</keyword>
<protein>
    <recommendedName>
        <fullName evidence="3">Nucleotidyltransferase</fullName>
    </recommendedName>
</protein>
<reference evidence="1 2" key="1">
    <citation type="submission" date="2019-01" db="EMBL/GenBank/DDBJ databases">
        <title>Genome sequence of Salinicola endophyticus REST5.</title>
        <authorList>
            <person name="Nascimento F.X."/>
        </authorList>
    </citation>
    <scope>NUCLEOTIDE SEQUENCE [LARGE SCALE GENOMIC DNA]</scope>
    <source>
        <strain evidence="1 2">REST5</strain>
    </source>
</reference>